<dbReference type="AlphaFoldDB" id="A0A0E0JU25"/>
<dbReference type="Proteomes" id="UP000026962">
    <property type="component" value="Chromosome 1"/>
</dbReference>
<protein>
    <submittedName>
        <fullName evidence="1">Uncharacterized protein</fullName>
    </submittedName>
</protein>
<organism evidence="1">
    <name type="scientific">Oryza punctata</name>
    <name type="common">Red rice</name>
    <dbReference type="NCBI Taxonomy" id="4537"/>
    <lineage>
        <taxon>Eukaryota</taxon>
        <taxon>Viridiplantae</taxon>
        <taxon>Streptophyta</taxon>
        <taxon>Embryophyta</taxon>
        <taxon>Tracheophyta</taxon>
        <taxon>Spermatophyta</taxon>
        <taxon>Magnoliopsida</taxon>
        <taxon>Liliopsida</taxon>
        <taxon>Poales</taxon>
        <taxon>Poaceae</taxon>
        <taxon>BOP clade</taxon>
        <taxon>Oryzoideae</taxon>
        <taxon>Oryzeae</taxon>
        <taxon>Oryzinae</taxon>
        <taxon>Oryza</taxon>
    </lineage>
</organism>
<dbReference type="EnsemblPlants" id="OPUNC01G44030.1">
    <property type="protein sequence ID" value="OPUNC01G44030.1"/>
    <property type="gene ID" value="OPUNC01G44030"/>
</dbReference>
<dbReference type="HOGENOM" id="CLU_139415_0_0_1"/>
<keyword evidence="2" id="KW-1185">Reference proteome</keyword>
<name>A0A0E0JU25_ORYPU</name>
<evidence type="ECO:0000313" key="2">
    <source>
        <dbReference type="Proteomes" id="UP000026962"/>
    </source>
</evidence>
<evidence type="ECO:0000313" key="1">
    <source>
        <dbReference type="EnsemblPlants" id="OPUNC01G44030.1"/>
    </source>
</evidence>
<reference evidence="1" key="2">
    <citation type="submission" date="2018-05" db="EMBL/GenBank/DDBJ databases">
        <title>OpunRS2 (Oryza punctata Reference Sequence Version 2).</title>
        <authorList>
            <person name="Zhang J."/>
            <person name="Kudrna D."/>
            <person name="Lee S."/>
            <person name="Talag J."/>
            <person name="Welchert J."/>
            <person name="Wing R.A."/>
        </authorList>
    </citation>
    <scope>NUCLEOTIDE SEQUENCE [LARGE SCALE GENOMIC DNA]</scope>
</reference>
<accession>A0A0E0JU25</accession>
<reference evidence="1" key="1">
    <citation type="submission" date="2015-04" db="UniProtKB">
        <authorList>
            <consortium name="EnsemblPlants"/>
        </authorList>
    </citation>
    <scope>IDENTIFICATION</scope>
</reference>
<sequence length="179" mass="19789">MAAALRHSARRVAGGVLQATAAATVKVEQRRVLPGLITGGAGGMPPLLRSFSSAAAALQWQQVKNKLYYYPCSKYFPPQTTIISNNGKSAKRVRAQIEEKKLELFHLLYELKFGSGSKTGGERPKLEDERILRELQPYRELTETVDKYGSSPDSLCPLLTSKASPEMAWNNLCFGLVCW</sequence>
<dbReference type="OMA" id="ASPEMAW"/>
<proteinExistence type="predicted"/>
<dbReference type="Gramene" id="OPUNC01G44030.1">
    <property type="protein sequence ID" value="OPUNC01G44030.1"/>
    <property type="gene ID" value="OPUNC01G44030"/>
</dbReference>